<feature type="non-terminal residue" evidence="1">
    <location>
        <position position="1"/>
    </location>
</feature>
<gene>
    <name evidence="1" type="ORF">S12H4_19697</name>
</gene>
<reference evidence="1" key="1">
    <citation type="journal article" date="2014" name="Front. Microbiol.">
        <title>High frequency of phylogenetically diverse reductive dehalogenase-homologous genes in deep subseafloor sedimentary metagenomes.</title>
        <authorList>
            <person name="Kawai M."/>
            <person name="Futagami T."/>
            <person name="Toyoda A."/>
            <person name="Takaki Y."/>
            <person name="Nishi S."/>
            <person name="Hori S."/>
            <person name="Arai W."/>
            <person name="Tsubouchi T."/>
            <person name="Morono Y."/>
            <person name="Uchiyama I."/>
            <person name="Ito T."/>
            <person name="Fujiyama A."/>
            <person name="Inagaki F."/>
            <person name="Takami H."/>
        </authorList>
    </citation>
    <scope>NUCLEOTIDE SEQUENCE</scope>
    <source>
        <strain evidence="1">Expedition CK06-06</strain>
    </source>
</reference>
<dbReference type="EMBL" id="BARW01009882">
    <property type="protein sequence ID" value="GAI85435.1"/>
    <property type="molecule type" value="Genomic_DNA"/>
</dbReference>
<proteinExistence type="predicted"/>
<comment type="caution">
    <text evidence="1">The sequence shown here is derived from an EMBL/GenBank/DDBJ whole genome shotgun (WGS) entry which is preliminary data.</text>
</comment>
<accession>X1TCW9</accession>
<organism evidence="1">
    <name type="scientific">marine sediment metagenome</name>
    <dbReference type="NCBI Taxonomy" id="412755"/>
    <lineage>
        <taxon>unclassified sequences</taxon>
        <taxon>metagenomes</taxon>
        <taxon>ecological metagenomes</taxon>
    </lineage>
</organism>
<protein>
    <submittedName>
        <fullName evidence="1">Uncharacterized protein</fullName>
    </submittedName>
</protein>
<sequence length="30" mass="3847">INMPHKIGRERWHQKLAYKRERYEMKDFEG</sequence>
<name>X1TCW9_9ZZZZ</name>
<dbReference type="AlphaFoldDB" id="X1TCW9"/>
<evidence type="ECO:0000313" key="1">
    <source>
        <dbReference type="EMBL" id="GAI85435.1"/>
    </source>
</evidence>